<accession>A0A2P4ZCN9</accession>
<feature type="domain" description="Heterokaryon incompatibility" evidence="1">
    <location>
        <begin position="51"/>
        <end position="206"/>
    </location>
</feature>
<dbReference type="EMBL" id="JPDN02000042">
    <property type="protein sequence ID" value="PON22035.1"/>
    <property type="molecule type" value="Genomic_DNA"/>
</dbReference>
<dbReference type="PANTHER" id="PTHR24148:SF73">
    <property type="entry name" value="HET DOMAIN PROTEIN (AFU_ORTHOLOGUE AFUA_8G01020)"/>
    <property type="match status" value="1"/>
</dbReference>
<organism evidence="2 3">
    <name type="scientific">Trichoderma gamsii</name>
    <dbReference type="NCBI Taxonomy" id="398673"/>
    <lineage>
        <taxon>Eukaryota</taxon>
        <taxon>Fungi</taxon>
        <taxon>Dikarya</taxon>
        <taxon>Ascomycota</taxon>
        <taxon>Pezizomycotina</taxon>
        <taxon>Sordariomycetes</taxon>
        <taxon>Hypocreomycetidae</taxon>
        <taxon>Hypocreales</taxon>
        <taxon>Hypocreaceae</taxon>
        <taxon>Trichoderma</taxon>
    </lineage>
</organism>
<dbReference type="AlphaFoldDB" id="A0A2P4ZCN9"/>
<name>A0A2P4ZCN9_9HYPO</name>
<dbReference type="Pfam" id="PF26639">
    <property type="entry name" value="Het-6_barrel"/>
    <property type="match status" value="1"/>
</dbReference>
<reference evidence="2 3" key="1">
    <citation type="journal article" date="2016" name="Genome Announc.">
        <title>Draft Whole-Genome Sequence of Trichoderma gamsii T6085, a Promising Biocontrol Agent of Fusarium Head Blight on Wheat.</title>
        <authorList>
            <person name="Baroncelli R."/>
            <person name="Zapparata A."/>
            <person name="Piaggeschi G."/>
            <person name="Sarrocco S."/>
            <person name="Vannacci G."/>
        </authorList>
    </citation>
    <scope>NUCLEOTIDE SEQUENCE [LARGE SCALE GENOMIC DNA]</scope>
    <source>
        <strain evidence="2 3">T6085</strain>
    </source>
</reference>
<evidence type="ECO:0000313" key="3">
    <source>
        <dbReference type="Proteomes" id="UP000054821"/>
    </source>
</evidence>
<dbReference type="Pfam" id="PF06985">
    <property type="entry name" value="HET"/>
    <property type="match status" value="1"/>
</dbReference>
<comment type="caution">
    <text evidence="2">The sequence shown here is derived from an EMBL/GenBank/DDBJ whole genome shotgun (WGS) entry which is preliminary data.</text>
</comment>
<protein>
    <recommendedName>
        <fullName evidence="1">Heterokaryon incompatibility domain-containing protein</fullName>
    </recommendedName>
</protein>
<dbReference type="STRING" id="398673.A0A2P4ZCN9"/>
<gene>
    <name evidence="2" type="ORF">TGAM01_v209105</name>
</gene>
<dbReference type="RefSeq" id="XP_018664834.1">
    <property type="nucleotide sequence ID" value="XM_018802009.1"/>
</dbReference>
<evidence type="ECO:0000313" key="2">
    <source>
        <dbReference type="EMBL" id="PON22035.1"/>
    </source>
</evidence>
<dbReference type="PANTHER" id="PTHR24148">
    <property type="entry name" value="ANKYRIN REPEAT DOMAIN-CONTAINING PROTEIN 39 HOMOLOG-RELATED"/>
    <property type="match status" value="1"/>
</dbReference>
<evidence type="ECO:0000259" key="1">
    <source>
        <dbReference type="Pfam" id="PF06985"/>
    </source>
</evidence>
<dbReference type="InterPro" id="IPR052895">
    <property type="entry name" value="HetReg/Transcr_Mod"/>
</dbReference>
<keyword evidence="3" id="KW-1185">Reference proteome</keyword>
<dbReference type="Proteomes" id="UP000054821">
    <property type="component" value="Unassembled WGS sequence"/>
</dbReference>
<proteinExistence type="predicted"/>
<dbReference type="InterPro" id="IPR010730">
    <property type="entry name" value="HET"/>
</dbReference>
<dbReference type="GeneID" id="29982092"/>
<sequence length="597" mass="67268">MENVTRFRYEPLSKDNDKTRSIRLLHLRPGSPGEPVNCSIVHQNLRNKPDFEALSYCWGDAANPLRIYIGKDYIDVTQNLHDALLKLRDKENTKTLWIDAICINQDDLAERSQQVTIMKQIYQQARKTVVWLGPENADTARAFELIPYLMVVFTDAFQGMPRPISYDHNVLRHPAIPRVYQKMQLFESFMQLEQRPYFTRVWIIQELAVSQNKVVLFWGEHSVSWEEYLIATWTFACLQIQKPNRDKPLGNFLHLIRPAIEMAVSNVKLIGLLDRYRQQESTDPRDKVFALLGIADSQDVASLGCNVDYNMTTVEVYTRLAKSYIQRDGNLDILGYAKHGTNIAGLPSWAPDWTNQGEMPINLRTPILSGISHNHHAGGDKDCRASVSMDGITLNGKGVIFDKIARLSGVYGEAWGENCCIPHVLETIAGLAEKSDYIAGGTALDALFITQLAGCPKPAYDKLQRRFHEVWEEAKSHPSEKGIRGSVTISTVQGQQEKKISVRPVDVRETGETEALLTASLKYTLKRRFATTRKGYYALVPDKSAVGDTIVILRGGNYPFVLRAQGQSWSLVGECYVHGVMNGEAFDESVCESVAIV</sequence>